<dbReference type="PANTHER" id="PTHR33744">
    <property type="entry name" value="CARBOHYDRATE DIACID REGULATOR"/>
    <property type="match status" value="1"/>
</dbReference>
<evidence type="ECO:0000313" key="5">
    <source>
        <dbReference type="EMBL" id="MFC0314075.1"/>
    </source>
</evidence>
<dbReference type="InterPro" id="IPR041522">
    <property type="entry name" value="CdaR_GGDEF"/>
</dbReference>
<protein>
    <submittedName>
        <fullName evidence="5">PucR family transcriptional regulator</fullName>
    </submittedName>
</protein>
<feature type="domain" description="CdaR GGDEF-like" evidence="4">
    <location>
        <begin position="208"/>
        <end position="304"/>
    </location>
</feature>
<evidence type="ECO:0000256" key="1">
    <source>
        <dbReference type="ARBA" id="ARBA00006754"/>
    </source>
</evidence>
<evidence type="ECO:0000313" key="6">
    <source>
        <dbReference type="Proteomes" id="UP001589783"/>
    </source>
</evidence>
<dbReference type="RefSeq" id="WP_382361437.1">
    <property type="nucleotide sequence ID" value="NZ_JBHLWV010000012.1"/>
</dbReference>
<dbReference type="Pfam" id="PF17853">
    <property type="entry name" value="GGDEF_2"/>
    <property type="match status" value="1"/>
</dbReference>
<dbReference type="InterPro" id="IPR051448">
    <property type="entry name" value="CdaR-like_regulators"/>
</dbReference>
<dbReference type="InterPro" id="IPR025751">
    <property type="entry name" value="RsbRD_N_dom"/>
</dbReference>
<feature type="domain" description="PucR C-terminal helix-turn-helix" evidence="2">
    <location>
        <begin position="354"/>
        <end position="409"/>
    </location>
</feature>
<dbReference type="Proteomes" id="UP001589783">
    <property type="component" value="Unassembled WGS sequence"/>
</dbReference>
<dbReference type="InterPro" id="IPR025736">
    <property type="entry name" value="PucR_C-HTH_dom"/>
</dbReference>
<dbReference type="EMBL" id="JBHLWV010000012">
    <property type="protein sequence ID" value="MFC0314075.1"/>
    <property type="molecule type" value="Genomic_DNA"/>
</dbReference>
<sequence length="415" mass="45165">MTFTLTRKYDGQYEKVVEFCASFDQMDQNWGMSSLAEMVAKVAQGLRADVEAVARHNAQAVAAQVPELHAARLEEILLISCRANNIVVMDALVAGVQPEAVELSAEALGYIRTLVVSGISLDVVSKAYRVGAYDTVERWAKAVADSFATDPGAVPVAAYGTRFLLTWMDNVLAQMAHEFRIEDERITRERTLRRLADVRLLLSNAPTDLSAVETRLGYRLTGVHRGVVLRAADPGVDLARAARSLFGDAAFLQVPLDGATMWCWGPELIEPESVADVWVGVGRARAGVDGFRATHAEAAEAIRVAELRPEGAVALIDEVAVTALCVVDPHRAREFVATALGALAADTDAARRQRETLQAFLEAGMNSRRAGAELGLHHNTVRYRLAQIDEVLGRPIVDHRLELELALRLHADLGS</sequence>
<dbReference type="InterPro" id="IPR042070">
    <property type="entry name" value="PucR_C-HTH_sf"/>
</dbReference>
<dbReference type="Pfam" id="PF13556">
    <property type="entry name" value="HTH_30"/>
    <property type="match status" value="1"/>
</dbReference>
<dbReference type="PANTHER" id="PTHR33744:SF1">
    <property type="entry name" value="DNA-BINDING TRANSCRIPTIONAL ACTIVATOR ADER"/>
    <property type="match status" value="1"/>
</dbReference>
<accession>A0ABV6H5B2</accession>
<evidence type="ECO:0000259" key="4">
    <source>
        <dbReference type="Pfam" id="PF17853"/>
    </source>
</evidence>
<gene>
    <name evidence="5" type="ORF">ACFFJD_04295</name>
</gene>
<dbReference type="Gene3D" id="1.10.10.2840">
    <property type="entry name" value="PucR C-terminal helix-turn-helix domain"/>
    <property type="match status" value="1"/>
</dbReference>
<proteinExistence type="inferred from homology"/>
<feature type="domain" description="RsbT co-antagonist protein RsbRD N-terminal" evidence="3">
    <location>
        <begin position="52"/>
        <end position="194"/>
    </location>
</feature>
<comment type="similarity">
    <text evidence="1">Belongs to the CdaR family.</text>
</comment>
<evidence type="ECO:0000259" key="3">
    <source>
        <dbReference type="Pfam" id="PF14361"/>
    </source>
</evidence>
<organism evidence="5 6">
    <name type="scientific">Gordonia phosphorivorans</name>
    <dbReference type="NCBI Taxonomy" id="1056982"/>
    <lineage>
        <taxon>Bacteria</taxon>
        <taxon>Bacillati</taxon>
        <taxon>Actinomycetota</taxon>
        <taxon>Actinomycetes</taxon>
        <taxon>Mycobacteriales</taxon>
        <taxon>Gordoniaceae</taxon>
        <taxon>Gordonia</taxon>
    </lineage>
</organism>
<evidence type="ECO:0000259" key="2">
    <source>
        <dbReference type="Pfam" id="PF13556"/>
    </source>
</evidence>
<dbReference type="Pfam" id="PF14361">
    <property type="entry name" value="RsbRD_N"/>
    <property type="match status" value="1"/>
</dbReference>
<name>A0ABV6H5B2_9ACTN</name>
<keyword evidence="6" id="KW-1185">Reference proteome</keyword>
<comment type="caution">
    <text evidence="5">The sequence shown here is derived from an EMBL/GenBank/DDBJ whole genome shotgun (WGS) entry which is preliminary data.</text>
</comment>
<reference evidence="5 6" key="1">
    <citation type="submission" date="2024-09" db="EMBL/GenBank/DDBJ databases">
        <authorList>
            <person name="Sun Q."/>
            <person name="Mori K."/>
        </authorList>
    </citation>
    <scope>NUCLEOTIDE SEQUENCE [LARGE SCALE GENOMIC DNA]</scope>
    <source>
        <strain evidence="5 6">CCM 7957</strain>
    </source>
</reference>